<keyword evidence="3 9" id="KW-0813">Transport</keyword>
<protein>
    <recommendedName>
        <fullName evidence="9">Membrane fusion protein (MFP) family protein</fullName>
    </recommendedName>
</protein>
<evidence type="ECO:0000256" key="7">
    <source>
        <dbReference type="ARBA" id="ARBA00022989"/>
    </source>
</evidence>
<dbReference type="PRINTS" id="PR01490">
    <property type="entry name" value="RTXTOXIND"/>
</dbReference>
<keyword evidence="6 9" id="KW-0812">Transmembrane</keyword>
<dbReference type="InterPro" id="IPR058982">
    <property type="entry name" value="Beta-barrel_AprE"/>
</dbReference>
<keyword evidence="8 9" id="KW-0472">Membrane</keyword>
<comment type="similarity">
    <text evidence="2 9">Belongs to the membrane fusion protein (MFP) (TC 8.A.1) family.</text>
</comment>
<dbReference type="PANTHER" id="PTHR30386">
    <property type="entry name" value="MEMBRANE FUSION SUBUNIT OF EMRAB-TOLC MULTIDRUG EFFLUX PUMP"/>
    <property type="match status" value="1"/>
</dbReference>
<reference evidence="13" key="1">
    <citation type="submission" date="2023-07" db="EMBL/GenBank/DDBJ databases">
        <title>Genomic Encyclopedia of Type Strains, Phase IV (KMG-IV): sequencing the most valuable type-strain genomes for metagenomic binning, comparative biology and taxonomic classification.</title>
        <authorList>
            <person name="Goeker M."/>
        </authorList>
    </citation>
    <scope>NUCLEOTIDE SEQUENCE</scope>
    <source>
        <strain evidence="13">DSM 21202</strain>
    </source>
</reference>
<evidence type="ECO:0000256" key="8">
    <source>
        <dbReference type="ARBA" id="ARBA00023136"/>
    </source>
</evidence>
<evidence type="ECO:0000256" key="3">
    <source>
        <dbReference type="ARBA" id="ARBA00022448"/>
    </source>
</evidence>
<evidence type="ECO:0000313" key="14">
    <source>
        <dbReference type="Proteomes" id="UP001229244"/>
    </source>
</evidence>
<keyword evidence="4 9" id="KW-1003">Cell membrane</keyword>
<feature type="transmembrane region" description="Helical" evidence="9">
    <location>
        <begin position="18"/>
        <end position="38"/>
    </location>
</feature>
<dbReference type="InterPro" id="IPR058781">
    <property type="entry name" value="HH_AprE-like"/>
</dbReference>
<feature type="domain" description="AprE-like beta-barrel" evidence="12">
    <location>
        <begin position="325"/>
        <end position="414"/>
    </location>
</feature>
<feature type="coiled-coil region" evidence="10">
    <location>
        <begin position="147"/>
        <end position="290"/>
    </location>
</feature>
<organism evidence="13 14">
    <name type="scientific">Amorphus orientalis</name>
    <dbReference type="NCBI Taxonomy" id="649198"/>
    <lineage>
        <taxon>Bacteria</taxon>
        <taxon>Pseudomonadati</taxon>
        <taxon>Pseudomonadota</taxon>
        <taxon>Alphaproteobacteria</taxon>
        <taxon>Hyphomicrobiales</taxon>
        <taxon>Amorphaceae</taxon>
        <taxon>Amorphus</taxon>
    </lineage>
</organism>
<feature type="domain" description="AprE-like long alpha-helical hairpin" evidence="11">
    <location>
        <begin position="93"/>
        <end position="282"/>
    </location>
</feature>
<dbReference type="NCBIfam" id="TIGR01843">
    <property type="entry name" value="type_I_hlyD"/>
    <property type="match status" value="1"/>
</dbReference>
<evidence type="ECO:0000256" key="5">
    <source>
        <dbReference type="ARBA" id="ARBA00022519"/>
    </source>
</evidence>
<dbReference type="InterPro" id="IPR050739">
    <property type="entry name" value="MFP"/>
</dbReference>
<dbReference type="GO" id="GO:0015031">
    <property type="term" value="P:protein transport"/>
    <property type="evidence" value="ECO:0007669"/>
    <property type="project" value="InterPro"/>
</dbReference>
<dbReference type="Gene3D" id="2.40.30.170">
    <property type="match status" value="1"/>
</dbReference>
<evidence type="ECO:0000256" key="2">
    <source>
        <dbReference type="ARBA" id="ARBA00009477"/>
    </source>
</evidence>
<dbReference type="GO" id="GO:0005886">
    <property type="term" value="C:plasma membrane"/>
    <property type="evidence" value="ECO:0007669"/>
    <property type="project" value="UniProtKB-SubCell"/>
</dbReference>
<dbReference type="Pfam" id="PF25994">
    <property type="entry name" value="HH_AprE"/>
    <property type="match status" value="1"/>
</dbReference>
<accession>A0AAE3VPJ6</accession>
<evidence type="ECO:0000259" key="12">
    <source>
        <dbReference type="Pfam" id="PF26002"/>
    </source>
</evidence>
<evidence type="ECO:0000256" key="9">
    <source>
        <dbReference type="RuleBase" id="RU365093"/>
    </source>
</evidence>
<dbReference type="Proteomes" id="UP001229244">
    <property type="component" value="Unassembled WGS sequence"/>
</dbReference>
<dbReference type="Gene3D" id="2.40.50.100">
    <property type="match status" value="1"/>
</dbReference>
<keyword evidence="5 9" id="KW-0997">Cell inner membrane</keyword>
<sequence>MSERDGFRKIGGRLRHDLLIGGLVCGFMVVGVGGWAAMAKLGGAVIAPGQVVVSSSVKTVQHKDGGIVGRIFVENGDTVAAGDLLIQLDATSARARRAILDAELIALQSRWARLDAEREDRDALVIPHRLTDRLTEPAVETAIAGERRVLAARLATLAGQLDMLEERKDQFGEEIEGLKAQLDAKELEIELIADELGGLRSLLAQGHVPKTRVMALERNKARLEGERGELVARIAVVKGRIAETEIEALQLKRDAREKALAEIRDVETKIADLSERLVAAEDDLARIDVRAPAAGMVHELAVHTEGGVVGGGEPILQIVPDNDRLVIDVMIPPTDIEQVHLGQPAVVSLNAFDMRETPQLEGTVTRISPDLSRDEHTDATYYSARVSLSTEELDRLKGAELVPGMPAEVFIQTRERTVMTYLLEPLQAQMRRTFRDS</sequence>
<evidence type="ECO:0000256" key="1">
    <source>
        <dbReference type="ARBA" id="ARBA00004377"/>
    </source>
</evidence>
<keyword evidence="14" id="KW-1185">Reference proteome</keyword>
<gene>
    <name evidence="13" type="ORF">J2S73_002406</name>
</gene>
<dbReference type="PANTHER" id="PTHR30386:SF17">
    <property type="entry name" value="ALKALINE PROTEASE SECRETION PROTEIN APRE"/>
    <property type="match status" value="1"/>
</dbReference>
<dbReference type="Gene3D" id="1.10.287.1490">
    <property type="match status" value="1"/>
</dbReference>
<dbReference type="RefSeq" id="WP_306885777.1">
    <property type="nucleotide sequence ID" value="NZ_JAUSUL010000002.1"/>
</dbReference>
<dbReference type="AlphaFoldDB" id="A0AAE3VPJ6"/>
<evidence type="ECO:0000256" key="10">
    <source>
        <dbReference type="SAM" id="Coils"/>
    </source>
</evidence>
<evidence type="ECO:0000313" key="13">
    <source>
        <dbReference type="EMBL" id="MDQ0315949.1"/>
    </source>
</evidence>
<evidence type="ECO:0000259" key="11">
    <source>
        <dbReference type="Pfam" id="PF25994"/>
    </source>
</evidence>
<comment type="caution">
    <text evidence="13">The sequence shown here is derived from an EMBL/GenBank/DDBJ whole genome shotgun (WGS) entry which is preliminary data.</text>
</comment>
<dbReference type="Pfam" id="PF26002">
    <property type="entry name" value="Beta-barrel_AprE"/>
    <property type="match status" value="1"/>
</dbReference>
<evidence type="ECO:0000256" key="4">
    <source>
        <dbReference type="ARBA" id="ARBA00022475"/>
    </source>
</evidence>
<comment type="subcellular location">
    <subcellularLocation>
        <location evidence="1 9">Cell inner membrane</location>
        <topology evidence="1 9">Single-pass membrane protein</topology>
    </subcellularLocation>
</comment>
<name>A0AAE3VPJ6_9HYPH</name>
<evidence type="ECO:0000256" key="6">
    <source>
        <dbReference type="ARBA" id="ARBA00022692"/>
    </source>
</evidence>
<keyword evidence="10" id="KW-0175">Coiled coil</keyword>
<dbReference type="InterPro" id="IPR010129">
    <property type="entry name" value="T1SS_HlyD"/>
</dbReference>
<proteinExistence type="inferred from homology"/>
<dbReference type="EMBL" id="JAUSUL010000002">
    <property type="protein sequence ID" value="MDQ0315949.1"/>
    <property type="molecule type" value="Genomic_DNA"/>
</dbReference>
<keyword evidence="7 9" id="KW-1133">Transmembrane helix</keyword>